<dbReference type="GO" id="GO:0032266">
    <property type="term" value="F:phosphatidylinositol-3-phosphate binding"/>
    <property type="evidence" value="ECO:0007669"/>
    <property type="project" value="TreeGrafter"/>
</dbReference>
<evidence type="ECO:0000256" key="6">
    <source>
        <dbReference type="ARBA" id="ARBA00022824"/>
    </source>
</evidence>
<evidence type="ECO:0000256" key="12">
    <source>
        <dbReference type="ARBA" id="ARBA00024631"/>
    </source>
</evidence>
<dbReference type="InParanoid" id="A0A1J7J2U1"/>
<feature type="region of interest" description="Disordered" evidence="13">
    <location>
        <begin position="1937"/>
        <end position="1958"/>
    </location>
</feature>
<comment type="catalytic activity">
    <reaction evidence="11">
        <text>a 1,2-diacyl-sn-glycero-3-phosphoethanolamine(in) = a 1,2-diacyl-sn-glycero-3-phosphoethanolamine(out)</text>
        <dbReference type="Rhea" id="RHEA:38895"/>
        <dbReference type="ChEBI" id="CHEBI:64612"/>
    </reaction>
</comment>
<dbReference type="Proteomes" id="UP000182658">
    <property type="component" value="Unassembled WGS sequence"/>
</dbReference>
<evidence type="ECO:0000256" key="11">
    <source>
        <dbReference type="ARBA" id="ARBA00024615"/>
    </source>
</evidence>
<dbReference type="EMBL" id="KV875106">
    <property type="protein sequence ID" value="OIW23476.1"/>
    <property type="molecule type" value="Genomic_DNA"/>
</dbReference>
<dbReference type="InterPro" id="IPR026849">
    <property type="entry name" value="ATG2"/>
</dbReference>
<comment type="subcellular location">
    <subcellularLocation>
        <location evidence="1">Endoplasmic reticulum membrane</location>
        <topology evidence="1">Peripheral membrane protein</topology>
    </subcellularLocation>
    <subcellularLocation>
        <location evidence="2">Preautophagosomal structure membrane</location>
        <topology evidence="2">Peripheral membrane protein</topology>
    </subcellularLocation>
</comment>
<accession>A0A1J7J2U1</accession>
<dbReference type="GO" id="GO:0061723">
    <property type="term" value="P:glycophagy"/>
    <property type="evidence" value="ECO:0007669"/>
    <property type="project" value="TreeGrafter"/>
</dbReference>
<dbReference type="PANTHER" id="PTHR13190:SF1">
    <property type="entry name" value="AUTOPHAGY-RELATED 2, ISOFORM A"/>
    <property type="match status" value="1"/>
</dbReference>
<dbReference type="PANTHER" id="PTHR13190">
    <property type="entry name" value="AUTOPHAGY-RELATED 2, ISOFORM A"/>
    <property type="match status" value="1"/>
</dbReference>
<evidence type="ECO:0000313" key="15">
    <source>
        <dbReference type="Proteomes" id="UP000182658"/>
    </source>
</evidence>
<dbReference type="GO" id="GO:0005789">
    <property type="term" value="C:endoplasmic reticulum membrane"/>
    <property type="evidence" value="ECO:0007669"/>
    <property type="project" value="UniProtKB-SubCell"/>
</dbReference>
<comment type="catalytic activity">
    <reaction evidence="10">
        <text>a 1,2-diacyl-sn-glycero-3-phospho-L-serine(in) = a 1,2-diacyl-sn-glycero-3-phospho-L-serine(out)</text>
        <dbReference type="Rhea" id="RHEA:38663"/>
        <dbReference type="ChEBI" id="CHEBI:57262"/>
    </reaction>
</comment>
<evidence type="ECO:0000256" key="13">
    <source>
        <dbReference type="SAM" id="MobiDB-lite"/>
    </source>
</evidence>
<dbReference type="STRING" id="1408157.A0A1J7J2U1"/>
<evidence type="ECO:0000256" key="9">
    <source>
        <dbReference type="ARBA" id="ARBA00023136"/>
    </source>
</evidence>
<evidence type="ECO:0000256" key="3">
    <source>
        <dbReference type="ARBA" id="ARBA00009714"/>
    </source>
</evidence>
<name>A0A1J7J2U1_9PEZI</name>
<dbReference type="GO" id="GO:0034045">
    <property type="term" value="C:phagophore assembly site membrane"/>
    <property type="evidence" value="ECO:0007669"/>
    <property type="project" value="UniProtKB-SubCell"/>
</dbReference>
<feature type="region of interest" description="Disordered" evidence="13">
    <location>
        <begin position="857"/>
        <end position="889"/>
    </location>
</feature>
<feature type="region of interest" description="Disordered" evidence="13">
    <location>
        <begin position="482"/>
        <end position="526"/>
    </location>
</feature>
<comment type="catalytic activity">
    <reaction evidence="12">
        <text>a 1,2-diacyl-sn-glycero-3-phosphocholine(in) = a 1,2-diacyl-sn-glycero-3-phosphocholine(out)</text>
        <dbReference type="Rhea" id="RHEA:38571"/>
        <dbReference type="ChEBI" id="CHEBI:57643"/>
    </reaction>
</comment>
<dbReference type="GO" id="GO:0006869">
    <property type="term" value="P:lipid transport"/>
    <property type="evidence" value="ECO:0007669"/>
    <property type="project" value="UniProtKB-KW"/>
</dbReference>
<feature type="compositionally biased region" description="Polar residues" evidence="13">
    <location>
        <begin position="442"/>
        <end position="457"/>
    </location>
</feature>
<sequence>MATYFQSFRSSSMPKRLLRYVLTRLDLLDAEALDMENLDLAWGRNTVLEFRDVGIKLQKLEKLLQLPPTFKVQKAKVILLRVTIPVDFYTSPITVEVDGVDVRLKVSSKTDTEDRSRRKGKAKDDLGVVPTPADLAQSFLEAQPSSEKKELEEAIAAETQDLGASVAVSDSGSDDDGLAYGTGQGLSLPAFLTDFLQGIVDRMQMVIRGVNFQLDVELPVETNTNSTELVTFGLALEAIHVEGVTAHVPEGDQTPRITPKEGKRHVALDNIRAFLISEANVFSTLARSPSMPSSLASQSPVLTDHQRAFSRQPTAMDLSMASSDHSLSDSELMAQSQYALQDSEDAFNIPYDFSSQGAHEQPGEEPPSSFSTPRASIYQDFAARPSHKDYSHSEMVQPETALWGSVSREAQSEPSLQYPDETRLSQPRTPSPGPEAERVSQPEGSRTTGDDLTQSHLYSHEDAESMYMSAFSAADSVRFHSSMPGAWDTEDSPSPEQKRVVTPTIAAEQPTPTPSDPEPSTDASAESDIAQSFASLAVEETPDEPTLDRAEASLPLGLEEDTAEPKTPQDDVPTPRGPTRLVKEIMSLASISLYIPSNHKHLQVDSLQLGKSVSPHLPGAFSVHSTSSTIPTLLSQSSASDDGPVDKSFEVILAPLEIRFDASIGFLLAMVVSKLLEALKGQPEASSTQTAESKVAASSADIPDVRLVAESISLLFLEKLTGVADTAERVLAPQPADFATDVLLKTDIKRLSASRSATGIRRTETTVNVEKFTFGYANEPIISFDRSVNMFESVMNTFPAAGNDISVKLSQSADDMRCNVDTLPLHVNLDLQRLDETFSWFGGLSSFLSMGSSVTSSASASGGATKSPTRGTQKRRGVRFDAPINPDDQSAAKENKVAMRINGFRLDLIGKDCSVVLDTSAVKFVSREEAIGVQISRCRLSGPYLRNSRGDPPIIADVLNTRLEYLGAPRNTDLERLLELITPSKVKFDENDDEIMVDTLLRQRRKGAVLRVTLDKIKVAVSKVQQLDCLPALGEELARLGTVAKYLPEDDRPGLLTLALVKHVDFSLDIGGRFGAVNASMKELDLGLITLPSLVAVSVNTLTLSRNQIEELVNTSKVQKAGPSQSPPVLMMRMIDSIEPVVKVRLMGLSIEYRVPTIMDILGLAADATPQDFEAGLAASVANLGDHAHSALKGKQPAGQLKSGELKAEAARPIHVDLTFRDCLIGLNPLGLTSKLVVVLTDAHLDVTPPKDDKIGIVANLKKTSVLLIDDISLLNSEGPVTSRRRPSDASSPQVVELCSKGFVDICQISSAKATVRVSKSQDGGQHVDVDVRDDLLVIETCADSTQTLITLANALKPPTPPSKEIKYKTSVFPVNDLLASLTSDAFGKAEGDYDFDNDFGMAQELASETEGDDDFYGGEGSGSSPLQLDSQYYEEGSTKEELFDAAALSVTSDRTTAQDTADGVLLTNFSTLNVADDSSDDLNVQEDYFGTASVFDGTAHRWNSAKNTYDRANDRKVLKSPVKVCIRDVHVIWNLFDGYDWLRTRDVITKAVQEVETKAYERRSRTDRRAAFEQDFEEEETVIGDFLFNSIYIGIPANRDPAELARAINQELNDNATETESVATTALTATPSRVGGSRAKPKKLKLGRSRHHKITFELKGLNVDLVTFPPGSGETQSSVDVRIKDLDIFDHVPTSTWKKFAMYDQDAGEREMGSSMVHLELLNVQPVPSLPASEIVLKATILPLRLHVDQDALDFITRFFEFKDDSAPVHASPSDVPFIQRAEVNSVPVKLDFKPKRVDYAGLRSGHTTEFMNFLILEDARMVLRHTIIYGVSGFDRLGKTLNDIWTPEIKRNQLPGILAGLAPVRGIVNVGSGVRDLIEIPIKEYRKDGRIVRSIGKGAAAFARTTGTEIVKLGAKLAIGTQYVLQGAEGMLVNNPQEGSSAGGGSGADWEDDDDYADGKEKKQISLYADQPTGVIQGLRGAYSSLSRDLYMARDAIIAVPGEVMESQSAQGAAKAVLKRAPTIIFRPAIGATKALGQTLLGATNTLDPEHRRRMDAKYKKH</sequence>
<dbReference type="GO" id="GO:0000422">
    <property type="term" value="P:autophagy of mitochondrion"/>
    <property type="evidence" value="ECO:0007669"/>
    <property type="project" value="TreeGrafter"/>
</dbReference>
<dbReference type="GO" id="GO:0043495">
    <property type="term" value="F:protein-membrane adaptor activity"/>
    <property type="evidence" value="ECO:0007669"/>
    <property type="project" value="TreeGrafter"/>
</dbReference>
<reference evidence="14 15" key="1">
    <citation type="submission" date="2016-10" db="EMBL/GenBank/DDBJ databases">
        <title>Draft genome sequence of Coniochaeta ligniaria NRRL30616, a lignocellulolytic fungus for bioabatement of inhibitors in plant biomass hydrolysates.</title>
        <authorList>
            <consortium name="DOE Joint Genome Institute"/>
            <person name="Jimenez D.J."/>
            <person name="Hector R.E."/>
            <person name="Riley R."/>
            <person name="Sun H."/>
            <person name="Grigoriev I.V."/>
            <person name="Van Elsas J.D."/>
            <person name="Nichols N.N."/>
        </authorList>
    </citation>
    <scope>NUCLEOTIDE SEQUENCE [LARGE SCALE GENOMIC DNA]</scope>
    <source>
        <strain evidence="14 15">NRRL 30616</strain>
    </source>
</reference>
<evidence type="ECO:0000313" key="14">
    <source>
        <dbReference type="EMBL" id="OIW23476.1"/>
    </source>
</evidence>
<protein>
    <recommendedName>
        <fullName evidence="4">Autophagy-related protein 2</fullName>
    </recommendedName>
</protein>
<feature type="compositionally biased region" description="Low complexity" evidence="13">
    <location>
        <begin position="857"/>
        <end position="869"/>
    </location>
</feature>
<keyword evidence="5" id="KW-0813">Transport</keyword>
<dbReference type="GO" id="GO:0000045">
    <property type="term" value="P:autophagosome assembly"/>
    <property type="evidence" value="ECO:0007669"/>
    <property type="project" value="TreeGrafter"/>
</dbReference>
<keyword evidence="9" id="KW-0472">Membrane</keyword>
<gene>
    <name evidence="14" type="ORF">CONLIGDRAFT_686408</name>
</gene>
<dbReference type="GO" id="GO:0061709">
    <property type="term" value="P:reticulophagy"/>
    <property type="evidence" value="ECO:0007669"/>
    <property type="project" value="TreeGrafter"/>
</dbReference>
<evidence type="ECO:0000256" key="1">
    <source>
        <dbReference type="ARBA" id="ARBA00004406"/>
    </source>
</evidence>
<feature type="region of interest" description="Disordered" evidence="13">
    <location>
        <begin position="556"/>
        <end position="578"/>
    </location>
</feature>
<feature type="compositionally biased region" description="Basic and acidic residues" evidence="13">
    <location>
        <begin position="108"/>
        <end position="126"/>
    </location>
</feature>
<dbReference type="OrthoDB" id="18982at2759"/>
<comment type="similarity">
    <text evidence="3">Belongs to the ATG2 family.</text>
</comment>
<feature type="region of interest" description="Disordered" evidence="13">
    <location>
        <begin position="349"/>
        <end position="373"/>
    </location>
</feature>
<evidence type="ECO:0000256" key="7">
    <source>
        <dbReference type="ARBA" id="ARBA00023006"/>
    </source>
</evidence>
<evidence type="ECO:0000256" key="8">
    <source>
        <dbReference type="ARBA" id="ARBA00023055"/>
    </source>
</evidence>
<dbReference type="Pfam" id="PF13329">
    <property type="entry name" value="ATG2_CAD"/>
    <property type="match status" value="1"/>
</dbReference>
<keyword evidence="7" id="KW-0072">Autophagy</keyword>
<organism evidence="14 15">
    <name type="scientific">Coniochaeta ligniaria NRRL 30616</name>
    <dbReference type="NCBI Taxonomy" id="1408157"/>
    <lineage>
        <taxon>Eukaryota</taxon>
        <taxon>Fungi</taxon>
        <taxon>Dikarya</taxon>
        <taxon>Ascomycota</taxon>
        <taxon>Pezizomycotina</taxon>
        <taxon>Sordariomycetes</taxon>
        <taxon>Sordariomycetidae</taxon>
        <taxon>Coniochaetales</taxon>
        <taxon>Coniochaetaceae</taxon>
        <taxon>Coniochaeta</taxon>
    </lineage>
</organism>
<evidence type="ECO:0000256" key="4">
    <source>
        <dbReference type="ARBA" id="ARBA00018070"/>
    </source>
</evidence>
<proteinExistence type="inferred from homology"/>
<evidence type="ECO:0000256" key="5">
    <source>
        <dbReference type="ARBA" id="ARBA00022448"/>
    </source>
</evidence>
<evidence type="ECO:0000256" key="2">
    <source>
        <dbReference type="ARBA" id="ARBA00004623"/>
    </source>
</evidence>
<keyword evidence="15" id="KW-1185">Reference proteome</keyword>
<feature type="region of interest" description="Disordered" evidence="13">
    <location>
        <begin position="108"/>
        <end position="127"/>
    </location>
</feature>
<evidence type="ECO:0000256" key="10">
    <source>
        <dbReference type="ARBA" id="ARBA00024479"/>
    </source>
</evidence>
<dbReference type="GO" id="GO:0034727">
    <property type="term" value="P:piecemeal microautophagy of the nucleus"/>
    <property type="evidence" value="ECO:0007669"/>
    <property type="project" value="TreeGrafter"/>
</dbReference>
<keyword evidence="8" id="KW-0445">Lipid transport</keyword>
<keyword evidence="6" id="KW-0256">Endoplasmic reticulum</keyword>
<feature type="region of interest" description="Disordered" evidence="13">
    <location>
        <begin position="404"/>
        <end position="461"/>
    </location>
</feature>
<dbReference type="GO" id="GO:0061908">
    <property type="term" value="C:phagophore"/>
    <property type="evidence" value="ECO:0007669"/>
    <property type="project" value="TreeGrafter"/>
</dbReference>